<keyword evidence="2" id="KW-1185">Reference proteome</keyword>
<evidence type="ECO:0000313" key="2">
    <source>
        <dbReference type="Proteomes" id="UP000499080"/>
    </source>
</evidence>
<proteinExistence type="predicted"/>
<dbReference type="AlphaFoldDB" id="A0A4Y2HRG5"/>
<protein>
    <submittedName>
        <fullName evidence="1">Uncharacterized protein</fullName>
    </submittedName>
</protein>
<organism evidence="1 2">
    <name type="scientific">Araneus ventricosus</name>
    <name type="common">Orbweaver spider</name>
    <name type="synonym">Epeira ventricosa</name>
    <dbReference type="NCBI Taxonomy" id="182803"/>
    <lineage>
        <taxon>Eukaryota</taxon>
        <taxon>Metazoa</taxon>
        <taxon>Ecdysozoa</taxon>
        <taxon>Arthropoda</taxon>
        <taxon>Chelicerata</taxon>
        <taxon>Arachnida</taxon>
        <taxon>Araneae</taxon>
        <taxon>Araneomorphae</taxon>
        <taxon>Entelegynae</taxon>
        <taxon>Araneoidea</taxon>
        <taxon>Araneidae</taxon>
        <taxon>Araneus</taxon>
    </lineage>
</organism>
<evidence type="ECO:0000313" key="1">
    <source>
        <dbReference type="EMBL" id="GBM67639.1"/>
    </source>
</evidence>
<reference evidence="1 2" key="1">
    <citation type="journal article" date="2019" name="Sci. Rep.">
        <title>Orb-weaving spider Araneus ventricosus genome elucidates the spidroin gene catalogue.</title>
        <authorList>
            <person name="Kono N."/>
            <person name="Nakamura H."/>
            <person name="Ohtoshi R."/>
            <person name="Moran D.A.P."/>
            <person name="Shinohara A."/>
            <person name="Yoshida Y."/>
            <person name="Fujiwara M."/>
            <person name="Mori M."/>
            <person name="Tomita M."/>
            <person name="Arakawa K."/>
        </authorList>
    </citation>
    <scope>NUCLEOTIDE SEQUENCE [LARGE SCALE GENOMIC DNA]</scope>
</reference>
<name>A0A4Y2HRG5_ARAVE</name>
<dbReference type="Proteomes" id="UP000499080">
    <property type="component" value="Unassembled WGS sequence"/>
</dbReference>
<dbReference type="EMBL" id="BGPR01002093">
    <property type="protein sequence ID" value="GBM67639.1"/>
    <property type="molecule type" value="Genomic_DNA"/>
</dbReference>
<sequence length="133" mass="15219">MSLLDWVYSKRCESSRVSEAWAFPTSLDFRVYSGTPGWVGRRYFFSTLTTGKVTSPNPTGGTRIDPFVFRSLYQYVNHQLHSNPDIAVVPLLLARSVLQLTKLFLCLHGNFRYELYRPDSCSADILCLNVQVF</sequence>
<comment type="caution">
    <text evidence="1">The sequence shown here is derived from an EMBL/GenBank/DDBJ whole genome shotgun (WGS) entry which is preliminary data.</text>
</comment>
<accession>A0A4Y2HRG5</accession>
<gene>
    <name evidence="1" type="ORF">AVEN_81141_1</name>
</gene>